<dbReference type="RefSeq" id="WP_073876967.1">
    <property type="nucleotide sequence ID" value="NZ_MPNT01000016.1"/>
</dbReference>
<dbReference type="STRING" id="53378.BRW65_17900"/>
<reference evidence="2 3" key="1">
    <citation type="submission" date="2016-11" db="EMBL/GenBank/DDBJ databases">
        <title>Genome sequences of unsequenced Mycobacteria.</title>
        <authorList>
            <person name="Greninger A.L."/>
            <person name="Fang F."/>
            <person name="Jerome K.R."/>
        </authorList>
    </citation>
    <scope>NUCLEOTIDE SEQUENCE [LARGE SCALE GENOMIC DNA]</scope>
    <source>
        <strain evidence="2 3">M11</strain>
    </source>
</reference>
<proteinExistence type="predicted"/>
<protein>
    <recommendedName>
        <fullName evidence="1">SnoaL-like domain-containing protein</fullName>
    </recommendedName>
</protein>
<accession>A0A1Q4HS51</accession>
<dbReference type="SUPFAM" id="SSF54427">
    <property type="entry name" value="NTF2-like"/>
    <property type="match status" value="1"/>
</dbReference>
<gene>
    <name evidence="2" type="ORF">BRW65_17900</name>
</gene>
<feature type="domain" description="SnoaL-like" evidence="1">
    <location>
        <begin position="17"/>
        <end position="114"/>
    </location>
</feature>
<keyword evidence="3" id="KW-1185">Reference proteome</keyword>
<name>A0A1Q4HS51_9MYCO</name>
<dbReference type="AlphaFoldDB" id="A0A1Q4HS51"/>
<dbReference type="InterPro" id="IPR037401">
    <property type="entry name" value="SnoaL-like"/>
</dbReference>
<dbReference type="Pfam" id="PF12680">
    <property type="entry name" value="SnoaL_2"/>
    <property type="match status" value="1"/>
</dbReference>
<dbReference type="OrthoDB" id="120422at2"/>
<dbReference type="Proteomes" id="UP000186438">
    <property type="component" value="Unassembled WGS sequence"/>
</dbReference>
<dbReference type="Gene3D" id="3.10.450.50">
    <property type="match status" value="1"/>
</dbReference>
<evidence type="ECO:0000313" key="3">
    <source>
        <dbReference type="Proteomes" id="UP000186438"/>
    </source>
</evidence>
<comment type="caution">
    <text evidence="2">The sequence shown here is derived from an EMBL/GenBank/DDBJ whole genome shotgun (WGS) entry which is preliminary data.</text>
</comment>
<dbReference type="InterPro" id="IPR032710">
    <property type="entry name" value="NTF2-like_dom_sf"/>
</dbReference>
<evidence type="ECO:0000313" key="2">
    <source>
        <dbReference type="EMBL" id="OJZ71970.1"/>
    </source>
</evidence>
<organism evidence="2 3">
    <name type="scientific">Mycobacterium paraffinicum</name>
    <dbReference type="NCBI Taxonomy" id="53378"/>
    <lineage>
        <taxon>Bacteria</taxon>
        <taxon>Bacillati</taxon>
        <taxon>Actinomycetota</taxon>
        <taxon>Actinomycetes</taxon>
        <taxon>Mycobacteriales</taxon>
        <taxon>Mycobacteriaceae</taxon>
        <taxon>Mycobacterium</taxon>
    </lineage>
</organism>
<sequence>MKLLRHSSSVPSSARSATAIVHDDPAGIAEHATPDIVWTIPGSSVVSGRATGIDEATRLADTFARYGLHISPQGLAFGRDTVAVTLHDTGEHNGKRLEQDVVNVLTIRGDKISEVTAHLTDIGSFDAYFS</sequence>
<dbReference type="EMBL" id="MPNT01000016">
    <property type="protein sequence ID" value="OJZ71970.1"/>
    <property type="molecule type" value="Genomic_DNA"/>
</dbReference>
<evidence type="ECO:0000259" key="1">
    <source>
        <dbReference type="Pfam" id="PF12680"/>
    </source>
</evidence>